<gene>
    <name evidence="1" type="ORF">EPA93_46510</name>
</gene>
<evidence type="ECO:0000313" key="1">
    <source>
        <dbReference type="EMBL" id="QBD83025.1"/>
    </source>
</evidence>
<dbReference type="InterPro" id="IPR015315">
    <property type="entry name" value="DUF1963"/>
</dbReference>
<dbReference type="EMBL" id="CP035758">
    <property type="protein sequence ID" value="QBD83025.1"/>
    <property type="molecule type" value="Genomic_DNA"/>
</dbReference>
<organism evidence="1 2">
    <name type="scientific">Ktedonosporobacter rubrisoli</name>
    <dbReference type="NCBI Taxonomy" id="2509675"/>
    <lineage>
        <taxon>Bacteria</taxon>
        <taxon>Bacillati</taxon>
        <taxon>Chloroflexota</taxon>
        <taxon>Ktedonobacteria</taxon>
        <taxon>Ktedonobacterales</taxon>
        <taxon>Ktedonosporobacteraceae</taxon>
        <taxon>Ktedonosporobacter</taxon>
    </lineage>
</organism>
<sequence length="293" mass="32954">MTINADVGEDSMDKSAVQSALTGAGLAKLVPDIDKLLRLSIRLYATPVSQPQQEVGVSRLGGVPDLPSEIAWPQWKNVPQSFIAQIRLDDVHQYDLNGLLPAQGMLWFFYDAQQETFGEEPADRGGWQVFFAPSAARLQRATVPTSLPQASQFQACSLRFASELTLALQPQLEIANLKWSDSEQEQYDNMLSTLIEQNERAAVHHRLLGYPETLQDDMRQQCQLVSHGVTDEDDPRVATLAKTAMDWQLLLQIDSDEQAGMKWGNTGMLYYWITQADLQQRQFGNTWLILQSE</sequence>
<dbReference type="OrthoDB" id="8856529at2"/>
<reference evidence="1 2" key="1">
    <citation type="submission" date="2019-01" db="EMBL/GenBank/DDBJ databases">
        <title>Ktedonosporobacter rubrisoli SCAWS-G2.</title>
        <authorList>
            <person name="Huang Y."/>
            <person name="Yan B."/>
        </authorList>
    </citation>
    <scope>NUCLEOTIDE SEQUENCE [LARGE SCALE GENOMIC DNA]</scope>
    <source>
        <strain evidence="1 2">SCAWS-G2</strain>
    </source>
</reference>
<dbReference type="PANTHER" id="PTHR36436:SF6">
    <property type="entry name" value="SLL5081 PROTEIN"/>
    <property type="match status" value="1"/>
</dbReference>
<dbReference type="PANTHER" id="PTHR36436">
    <property type="entry name" value="SLL5081 PROTEIN"/>
    <property type="match status" value="1"/>
</dbReference>
<dbReference type="Pfam" id="PF09234">
    <property type="entry name" value="DUF1963"/>
    <property type="match status" value="1"/>
</dbReference>
<evidence type="ECO:0000313" key="2">
    <source>
        <dbReference type="Proteomes" id="UP000290365"/>
    </source>
</evidence>
<dbReference type="AlphaFoldDB" id="A0A4P6K4N6"/>
<dbReference type="SUPFAM" id="SSF103032">
    <property type="entry name" value="Hypothetical protein YwqG"/>
    <property type="match status" value="1"/>
</dbReference>
<dbReference type="Gene3D" id="2.30.320.10">
    <property type="entry name" value="YwqG-like"/>
    <property type="match status" value="1"/>
</dbReference>
<dbReference type="InterPro" id="IPR035948">
    <property type="entry name" value="YwqG-like_sf"/>
</dbReference>
<dbReference type="KEGG" id="kbs:EPA93_46510"/>
<name>A0A4P6K4N6_KTERU</name>
<dbReference type="Proteomes" id="UP000290365">
    <property type="component" value="Chromosome"/>
</dbReference>
<protein>
    <submittedName>
        <fullName evidence="1">DUF1963 domain-containing protein</fullName>
    </submittedName>
</protein>
<accession>A0A4P6K4N6</accession>
<keyword evidence="2" id="KW-1185">Reference proteome</keyword>
<proteinExistence type="predicted"/>